<evidence type="ECO:0000313" key="1">
    <source>
        <dbReference type="EMBL" id="KAJ0010041.1"/>
    </source>
</evidence>
<reference evidence="2" key="1">
    <citation type="journal article" date="2023" name="G3 (Bethesda)">
        <title>Genome assembly and association tests identify interacting loci associated with vigor, precocity, and sex in interspecific pistachio rootstocks.</title>
        <authorList>
            <person name="Palmer W."/>
            <person name="Jacygrad E."/>
            <person name="Sagayaradj S."/>
            <person name="Cavanaugh K."/>
            <person name="Han R."/>
            <person name="Bertier L."/>
            <person name="Beede B."/>
            <person name="Kafkas S."/>
            <person name="Golino D."/>
            <person name="Preece J."/>
            <person name="Michelmore R."/>
        </authorList>
    </citation>
    <scope>NUCLEOTIDE SEQUENCE [LARGE SCALE GENOMIC DNA]</scope>
</reference>
<protein>
    <submittedName>
        <fullName evidence="1">Uncharacterized protein</fullName>
    </submittedName>
</protein>
<comment type="caution">
    <text evidence="1">The sequence shown here is derived from an EMBL/GenBank/DDBJ whole genome shotgun (WGS) entry which is preliminary data.</text>
</comment>
<dbReference type="EMBL" id="CM047749">
    <property type="protein sequence ID" value="KAJ0010041.1"/>
    <property type="molecule type" value="Genomic_DNA"/>
</dbReference>
<evidence type="ECO:0000313" key="2">
    <source>
        <dbReference type="Proteomes" id="UP001163603"/>
    </source>
</evidence>
<organism evidence="1 2">
    <name type="scientific">Pistacia integerrima</name>
    <dbReference type="NCBI Taxonomy" id="434235"/>
    <lineage>
        <taxon>Eukaryota</taxon>
        <taxon>Viridiplantae</taxon>
        <taxon>Streptophyta</taxon>
        <taxon>Embryophyta</taxon>
        <taxon>Tracheophyta</taxon>
        <taxon>Spermatophyta</taxon>
        <taxon>Magnoliopsida</taxon>
        <taxon>eudicotyledons</taxon>
        <taxon>Gunneridae</taxon>
        <taxon>Pentapetalae</taxon>
        <taxon>rosids</taxon>
        <taxon>malvids</taxon>
        <taxon>Sapindales</taxon>
        <taxon>Anacardiaceae</taxon>
        <taxon>Pistacia</taxon>
    </lineage>
</organism>
<dbReference type="Proteomes" id="UP001163603">
    <property type="component" value="Chromosome 14"/>
</dbReference>
<gene>
    <name evidence="1" type="ORF">Pint_34003</name>
</gene>
<sequence length="197" mass="22689">MTLILGNKDDIEDMSNSSSVVLTTVLKLINKTSMAALSLEGSFHQSSSCGTVQSHTHREHRRNYLSHVEQCRNRHSTTRLEIMKVPEEPMSDSKGCGRSFFKQHQYHREVTKNNPECDESSRIEYRLGQSRLHMGNRGSELYYLWRDTVTELDHEAHVEYKWPGENVRSMVIRLARTEHGAEVDDIAEHVDACNSRC</sequence>
<proteinExistence type="predicted"/>
<accession>A0ACC0X5A7</accession>
<keyword evidence="2" id="KW-1185">Reference proteome</keyword>
<name>A0ACC0X5A7_9ROSI</name>